<evidence type="ECO:0000259" key="2">
    <source>
        <dbReference type="Pfam" id="PF14024"/>
    </source>
</evidence>
<dbReference type="Pfam" id="PF14024">
    <property type="entry name" value="DUF4240"/>
    <property type="match status" value="1"/>
</dbReference>
<proteinExistence type="predicted"/>
<evidence type="ECO:0000313" key="3">
    <source>
        <dbReference type="EMBL" id="MBF9133023.1"/>
    </source>
</evidence>
<reference evidence="3 4" key="1">
    <citation type="submission" date="2020-11" db="EMBL/GenBank/DDBJ databases">
        <title>A novel isolate from a Black sea contaminated sediment with potential to produce alkanes: Plantactinospora alkalitolerans sp. nov.</title>
        <authorList>
            <person name="Carro L."/>
            <person name="Veyisoglu A."/>
            <person name="Guven K."/>
            <person name="Schumann P."/>
            <person name="Klenk H.-P."/>
            <person name="Sahin N."/>
        </authorList>
    </citation>
    <scope>NUCLEOTIDE SEQUENCE [LARGE SCALE GENOMIC DNA]</scope>
    <source>
        <strain evidence="3 4">S1510</strain>
    </source>
</reference>
<name>A0ABS0H3I5_9ACTN</name>
<feature type="region of interest" description="Disordered" evidence="1">
    <location>
        <begin position="192"/>
        <end position="218"/>
    </location>
</feature>
<accession>A0ABS0H3I5</accession>
<evidence type="ECO:0000313" key="4">
    <source>
        <dbReference type="Proteomes" id="UP000638560"/>
    </source>
</evidence>
<dbReference type="InterPro" id="IPR025334">
    <property type="entry name" value="DUF4240"/>
</dbReference>
<protein>
    <submittedName>
        <fullName evidence="3">DUF4240 domain-containing protein</fullName>
    </submittedName>
</protein>
<feature type="domain" description="DUF4240" evidence="2">
    <location>
        <begin position="1"/>
        <end position="112"/>
    </location>
</feature>
<evidence type="ECO:0000256" key="1">
    <source>
        <dbReference type="SAM" id="MobiDB-lite"/>
    </source>
</evidence>
<gene>
    <name evidence="3" type="ORF">I0C86_29280</name>
</gene>
<comment type="caution">
    <text evidence="3">The sequence shown here is derived from an EMBL/GenBank/DDBJ whole genome shotgun (WGS) entry which is preliminary data.</text>
</comment>
<organism evidence="3 4">
    <name type="scientific">Plantactinospora alkalitolerans</name>
    <dbReference type="NCBI Taxonomy" id="2789879"/>
    <lineage>
        <taxon>Bacteria</taxon>
        <taxon>Bacillati</taxon>
        <taxon>Actinomycetota</taxon>
        <taxon>Actinomycetes</taxon>
        <taxon>Micromonosporales</taxon>
        <taxon>Micromonosporaceae</taxon>
        <taxon>Plantactinospora</taxon>
    </lineage>
</organism>
<keyword evidence="4" id="KW-1185">Reference proteome</keyword>
<dbReference type="EMBL" id="JADPUN010000257">
    <property type="protein sequence ID" value="MBF9133023.1"/>
    <property type="molecule type" value="Genomic_DNA"/>
</dbReference>
<dbReference type="RefSeq" id="WP_196204542.1">
    <property type="nucleotide sequence ID" value="NZ_JADPUN010000257.1"/>
</dbReference>
<sequence length="218" mass="23866">MDTERCWAIIEAARAEAGTEWDELDERLEQALVGRLVRLPLSDIVAFEVRFEQLRSRVDREDLFMAAFLIHHGCGDDSFTDFCAGVVGLGRDWYGRALADPDNLAGHPAVQGVAAGTVNTSVLLTTGFQFAPLHAYEQLSEGDDGAYYQALDAAEKSASGDDVPPSPFPPLPRRLERLAAMFPQQQVLLEQFYPDLTGAPDRPTGSGRPDGEDAADWL</sequence>
<dbReference type="Proteomes" id="UP000638560">
    <property type="component" value="Unassembled WGS sequence"/>
</dbReference>